<dbReference type="RefSeq" id="WP_088214704.1">
    <property type="nucleotide sequence ID" value="NZ_NIPW01000008.1"/>
</dbReference>
<dbReference type="InterPro" id="IPR036291">
    <property type="entry name" value="NAD(P)-bd_dom_sf"/>
</dbReference>
<dbReference type="PANTHER" id="PTHR43818:SF7">
    <property type="entry name" value="DEHYDROGENASE"/>
    <property type="match status" value="1"/>
</dbReference>
<dbReference type="EMBL" id="NIPW01000008">
    <property type="protein sequence ID" value="OWJ79475.1"/>
    <property type="molecule type" value="Genomic_DNA"/>
</dbReference>
<organism evidence="2 3">
    <name type="scientific">Haematobacter genomosp. 1</name>
    <dbReference type="NCBI Taxonomy" id="366618"/>
    <lineage>
        <taxon>Bacteria</taxon>
        <taxon>Pseudomonadati</taxon>
        <taxon>Pseudomonadota</taxon>
        <taxon>Alphaproteobacteria</taxon>
        <taxon>Rhodobacterales</taxon>
        <taxon>Paracoccaceae</taxon>
        <taxon>Haematobacter</taxon>
    </lineage>
</organism>
<dbReference type="AlphaFoldDB" id="A0A212AE03"/>
<dbReference type="Gene3D" id="3.40.50.720">
    <property type="entry name" value="NAD(P)-binding Rossmann-like Domain"/>
    <property type="match status" value="1"/>
</dbReference>
<dbReference type="InterPro" id="IPR000683">
    <property type="entry name" value="Gfo/Idh/MocA-like_OxRdtase_N"/>
</dbReference>
<proteinExistence type="predicted"/>
<gene>
    <name evidence="2" type="ORF">CDV49_06260</name>
</gene>
<dbReference type="Proteomes" id="UP000196878">
    <property type="component" value="Unassembled WGS sequence"/>
</dbReference>
<dbReference type="PANTHER" id="PTHR43818">
    <property type="entry name" value="BCDNA.GH03377"/>
    <property type="match status" value="1"/>
</dbReference>
<dbReference type="Gene3D" id="3.30.360.10">
    <property type="entry name" value="Dihydrodipicolinate Reductase, domain 2"/>
    <property type="match status" value="1"/>
</dbReference>
<dbReference type="Pfam" id="PF01408">
    <property type="entry name" value="GFO_IDH_MocA"/>
    <property type="match status" value="1"/>
</dbReference>
<name>A0A212AE03_9RHOB</name>
<dbReference type="SUPFAM" id="SSF51735">
    <property type="entry name" value="NAD(P)-binding Rossmann-fold domains"/>
    <property type="match status" value="1"/>
</dbReference>
<evidence type="ECO:0000313" key="2">
    <source>
        <dbReference type="EMBL" id="OWJ79475.1"/>
    </source>
</evidence>
<comment type="caution">
    <text evidence="2">The sequence shown here is derived from an EMBL/GenBank/DDBJ whole genome shotgun (WGS) entry which is preliminary data.</text>
</comment>
<evidence type="ECO:0000259" key="1">
    <source>
        <dbReference type="Pfam" id="PF01408"/>
    </source>
</evidence>
<protein>
    <submittedName>
        <fullName evidence="2">D-galactose 1-dehydrogenase</fullName>
    </submittedName>
</protein>
<reference evidence="2 3" key="1">
    <citation type="submission" date="2016-12" db="EMBL/GenBank/DDBJ databases">
        <title>Comparison of Traditional DNA-DNA Hybridization with In Silico Genomic Analysis.</title>
        <authorList>
            <person name="Nicholson A.C."/>
            <person name="Humrighouse B.W."/>
            <person name="Graziano J."/>
            <person name="Lasker B."/>
            <person name="Whitney A.M."/>
            <person name="Mcquiston J.R."/>
        </authorList>
    </citation>
    <scope>NUCLEOTIDE SEQUENCE [LARGE SCALE GENOMIC DNA]</scope>
    <source>
        <strain evidence="2 3">H2240</strain>
    </source>
</reference>
<keyword evidence="3" id="KW-1185">Reference proteome</keyword>
<dbReference type="OrthoDB" id="9813657at2"/>
<evidence type="ECO:0000313" key="3">
    <source>
        <dbReference type="Proteomes" id="UP000196878"/>
    </source>
</evidence>
<sequence>MTIGLGLIGLGKIARDQHLPAIGETAGLDLCAIGSRNATLPGIPSFPDIDTLLHAAPDVQAVTLCTPPQGRFDQARAALLAGKHVMLEKPPGATLSEIAALVELAEARGLTLFATWHSREAAGVAPARDLLRRRKLRAVHVTWKEDVRHWHPGQAWIWEPGGLGVFDPGINALSIVTRILPETMFLEHADLSFPANRATPIAADLTFRTESGVPVTVIFDWRQTGPQTWDIALDTEQGPVLLSKGGSILSVDGVERMAEPDSEYRRLYARFRTLINEGASDVDVSPLRHVADAFLLGRRREVAPFED</sequence>
<dbReference type="GO" id="GO:0000166">
    <property type="term" value="F:nucleotide binding"/>
    <property type="evidence" value="ECO:0007669"/>
    <property type="project" value="InterPro"/>
</dbReference>
<accession>A0A212AE03</accession>
<dbReference type="InterPro" id="IPR050463">
    <property type="entry name" value="Gfo/Idh/MocA_oxidrdct_glycsds"/>
</dbReference>
<feature type="domain" description="Gfo/Idh/MocA-like oxidoreductase N-terminal" evidence="1">
    <location>
        <begin position="5"/>
        <end position="113"/>
    </location>
</feature>